<dbReference type="InterPro" id="IPR014284">
    <property type="entry name" value="RNA_pol_sigma-70_dom"/>
</dbReference>
<dbReference type="InterPro" id="IPR000943">
    <property type="entry name" value="RNA_pol_sigma70"/>
</dbReference>
<dbReference type="Proteomes" id="UP000317893">
    <property type="component" value="Unassembled WGS sequence"/>
</dbReference>
<dbReference type="GO" id="GO:0003677">
    <property type="term" value="F:DNA binding"/>
    <property type="evidence" value="ECO:0007669"/>
    <property type="project" value="UniProtKB-KW"/>
</dbReference>
<dbReference type="PANTHER" id="PTHR30385">
    <property type="entry name" value="SIGMA FACTOR F FLAGELLAR"/>
    <property type="match status" value="1"/>
</dbReference>
<dbReference type="CDD" id="cd06171">
    <property type="entry name" value="Sigma70_r4"/>
    <property type="match status" value="1"/>
</dbReference>
<dbReference type="Gene3D" id="1.10.1740.10">
    <property type="match status" value="1"/>
</dbReference>
<accession>A0A542E4I7</accession>
<dbReference type="RefSeq" id="WP_141849437.1">
    <property type="nucleotide sequence ID" value="NZ_BAAAPR010000022.1"/>
</dbReference>
<dbReference type="GO" id="GO:0006352">
    <property type="term" value="P:DNA-templated transcription initiation"/>
    <property type="evidence" value="ECO:0007669"/>
    <property type="project" value="InterPro"/>
</dbReference>
<keyword evidence="8" id="KW-1185">Reference proteome</keyword>
<keyword evidence="1" id="KW-0805">Transcription regulation</keyword>
<dbReference type="NCBIfam" id="TIGR02479">
    <property type="entry name" value="FliA_WhiG"/>
    <property type="match status" value="1"/>
</dbReference>
<dbReference type="SUPFAM" id="SSF88659">
    <property type="entry name" value="Sigma3 and sigma4 domains of RNA polymerase sigma factors"/>
    <property type="match status" value="2"/>
</dbReference>
<gene>
    <name evidence="7" type="ORF">FB458_3293</name>
</gene>
<dbReference type="Pfam" id="PF04545">
    <property type="entry name" value="Sigma70_r4"/>
    <property type="match status" value="1"/>
</dbReference>
<feature type="domain" description="RNA polymerase sigma-70 region 4" evidence="6">
    <location>
        <begin position="199"/>
        <end position="247"/>
    </location>
</feature>
<dbReference type="GO" id="GO:0003899">
    <property type="term" value="F:DNA-directed RNA polymerase activity"/>
    <property type="evidence" value="ECO:0007669"/>
    <property type="project" value="InterPro"/>
</dbReference>
<sequence>MPAATLPLLATAGHPHVLQAHRTDVTGAAPTRDQLVTDHLPLVGHIVRETMSRLPQHVQRDDLTSAGMLALVQAAQAFDAQRGVPFAAYAATRIRGAVLDELRRVDWASRAVRRTARDLDETRARLAPALGRVPTTAEVAAALGVAVEDVVRNQDDVARASVLSIEGTEDIEGRVGPARTPNPAEVVEHEELLTYLMEAVAELPERLRAVVTGYFVEERPMAELALELGVTESRISQMRAEALVLLRGVLHRELDPELEQAPARPQGCVARRREAYYAAVATRHALGVRRLAGSDLDATA</sequence>
<protein>
    <submittedName>
        <fullName evidence="7">RNA polymerase sigma-28 (SigD/FliA/WhiG) subunit</fullName>
    </submittedName>
</protein>
<evidence type="ECO:0000256" key="3">
    <source>
        <dbReference type="ARBA" id="ARBA00023125"/>
    </source>
</evidence>
<keyword evidence="3" id="KW-0238">DNA-binding</keyword>
<evidence type="ECO:0000313" key="7">
    <source>
        <dbReference type="EMBL" id="TQJ10174.1"/>
    </source>
</evidence>
<keyword evidence="2" id="KW-0731">Sigma factor</keyword>
<dbReference type="OrthoDB" id="9799825at2"/>
<dbReference type="Pfam" id="PF04542">
    <property type="entry name" value="Sigma70_r2"/>
    <property type="match status" value="1"/>
</dbReference>
<dbReference type="SUPFAM" id="SSF88946">
    <property type="entry name" value="Sigma2 domain of RNA polymerase sigma factors"/>
    <property type="match status" value="1"/>
</dbReference>
<feature type="domain" description="RNA polymerase sigma-70 region 2" evidence="5">
    <location>
        <begin position="35"/>
        <end position="107"/>
    </location>
</feature>
<evidence type="ECO:0000259" key="6">
    <source>
        <dbReference type="Pfam" id="PF04545"/>
    </source>
</evidence>
<evidence type="ECO:0000256" key="2">
    <source>
        <dbReference type="ARBA" id="ARBA00023082"/>
    </source>
</evidence>
<comment type="caution">
    <text evidence="7">The sequence shown here is derived from an EMBL/GenBank/DDBJ whole genome shotgun (WGS) entry which is preliminary data.</text>
</comment>
<dbReference type="Gene3D" id="1.20.140.160">
    <property type="match status" value="1"/>
</dbReference>
<evidence type="ECO:0000313" key="8">
    <source>
        <dbReference type="Proteomes" id="UP000317893"/>
    </source>
</evidence>
<organism evidence="7 8">
    <name type="scientific">Lapillicoccus jejuensis</name>
    <dbReference type="NCBI Taxonomy" id="402171"/>
    <lineage>
        <taxon>Bacteria</taxon>
        <taxon>Bacillati</taxon>
        <taxon>Actinomycetota</taxon>
        <taxon>Actinomycetes</taxon>
        <taxon>Micrococcales</taxon>
        <taxon>Intrasporangiaceae</taxon>
        <taxon>Lapillicoccus</taxon>
    </lineage>
</organism>
<evidence type="ECO:0000259" key="5">
    <source>
        <dbReference type="Pfam" id="PF04542"/>
    </source>
</evidence>
<dbReference type="EMBL" id="VFMN01000001">
    <property type="protein sequence ID" value="TQJ10174.1"/>
    <property type="molecule type" value="Genomic_DNA"/>
</dbReference>
<dbReference type="NCBIfam" id="TIGR02937">
    <property type="entry name" value="sigma70-ECF"/>
    <property type="match status" value="1"/>
</dbReference>
<evidence type="ECO:0000256" key="4">
    <source>
        <dbReference type="ARBA" id="ARBA00023163"/>
    </source>
</evidence>
<dbReference type="PANTHER" id="PTHR30385:SF7">
    <property type="entry name" value="RNA POLYMERASE SIGMA FACTOR FLIA"/>
    <property type="match status" value="1"/>
</dbReference>
<keyword evidence="4" id="KW-0804">Transcription</keyword>
<proteinExistence type="predicted"/>
<dbReference type="GO" id="GO:0016987">
    <property type="term" value="F:sigma factor activity"/>
    <property type="evidence" value="ECO:0007669"/>
    <property type="project" value="UniProtKB-KW"/>
</dbReference>
<dbReference type="PIRSF" id="PIRSF000770">
    <property type="entry name" value="RNA_pol_sigma-SigE/K"/>
    <property type="match status" value="1"/>
</dbReference>
<dbReference type="InterPro" id="IPR007627">
    <property type="entry name" value="RNA_pol_sigma70_r2"/>
</dbReference>
<evidence type="ECO:0000256" key="1">
    <source>
        <dbReference type="ARBA" id="ARBA00023015"/>
    </source>
</evidence>
<dbReference type="InterPro" id="IPR013324">
    <property type="entry name" value="RNA_pol_sigma_r3/r4-like"/>
</dbReference>
<dbReference type="AlphaFoldDB" id="A0A542E4I7"/>
<dbReference type="InterPro" id="IPR012845">
    <property type="entry name" value="RNA_pol_sigma_FliA_WhiG"/>
</dbReference>
<dbReference type="InterPro" id="IPR013325">
    <property type="entry name" value="RNA_pol_sigma_r2"/>
</dbReference>
<dbReference type="InterPro" id="IPR007630">
    <property type="entry name" value="RNA_pol_sigma70_r4"/>
</dbReference>
<reference evidence="7 8" key="1">
    <citation type="submission" date="2019-06" db="EMBL/GenBank/DDBJ databases">
        <title>Sequencing the genomes of 1000 actinobacteria strains.</title>
        <authorList>
            <person name="Klenk H.-P."/>
        </authorList>
    </citation>
    <scope>NUCLEOTIDE SEQUENCE [LARGE SCALE GENOMIC DNA]</scope>
    <source>
        <strain evidence="7 8">DSM 18607</strain>
    </source>
</reference>
<name>A0A542E4I7_9MICO</name>